<organism evidence="1 2">
    <name type="scientific">Clytia hemisphaerica</name>
    <dbReference type="NCBI Taxonomy" id="252671"/>
    <lineage>
        <taxon>Eukaryota</taxon>
        <taxon>Metazoa</taxon>
        <taxon>Cnidaria</taxon>
        <taxon>Hydrozoa</taxon>
        <taxon>Hydroidolina</taxon>
        <taxon>Leptothecata</taxon>
        <taxon>Obeliida</taxon>
        <taxon>Clytiidae</taxon>
        <taxon>Clytia</taxon>
    </lineage>
</organism>
<dbReference type="EnsemblMetazoa" id="CLYHEMT017204.1">
    <property type="protein sequence ID" value="CLYHEMP017204.1"/>
    <property type="gene ID" value="CLYHEMG017204"/>
</dbReference>
<sequence>MLLQEATGKTVKKGSSFYIKPGTKVQALVTGDDLWDLGLEVYATDCYIHSLQDDTARRPKKRYLMKNSCIVDKRLTKQWKPRGQLLQYTGEEKSPYFFRCDLIVCRWDEECGYCN</sequence>
<reference evidence="1" key="1">
    <citation type="submission" date="2021-01" db="UniProtKB">
        <authorList>
            <consortium name="EnsemblMetazoa"/>
        </authorList>
    </citation>
    <scope>IDENTIFICATION</scope>
</reference>
<keyword evidence="2" id="KW-1185">Reference proteome</keyword>
<accession>A0A7M5X3B8</accession>
<evidence type="ECO:0000313" key="1">
    <source>
        <dbReference type="EnsemblMetazoa" id="CLYHEMP017204.1"/>
    </source>
</evidence>
<protein>
    <submittedName>
        <fullName evidence="1">Uncharacterized protein</fullName>
    </submittedName>
</protein>
<dbReference type="AlphaFoldDB" id="A0A7M5X3B8"/>
<name>A0A7M5X3B8_9CNID</name>
<evidence type="ECO:0000313" key="2">
    <source>
        <dbReference type="Proteomes" id="UP000594262"/>
    </source>
</evidence>
<proteinExistence type="predicted"/>
<dbReference type="Proteomes" id="UP000594262">
    <property type="component" value="Unplaced"/>
</dbReference>